<name>A0A644XJ85_9ZZZZ</name>
<evidence type="ECO:0000313" key="2">
    <source>
        <dbReference type="EMBL" id="MPM16027.1"/>
    </source>
</evidence>
<proteinExistence type="predicted"/>
<accession>A0A644XJ85</accession>
<comment type="caution">
    <text evidence="2">The sequence shown here is derived from an EMBL/GenBank/DDBJ whole genome shotgun (WGS) entry which is preliminary data.</text>
</comment>
<dbReference type="EMBL" id="VSSQ01002539">
    <property type="protein sequence ID" value="MPM16027.1"/>
    <property type="molecule type" value="Genomic_DNA"/>
</dbReference>
<organism evidence="2">
    <name type="scientific">bioreactor metagenome</name>
    <dbReference type="NCBI Taxonomy" id="1076179"/>
    <lineage>
        <taxon>unclassified sequences</taxon>
        <taxon>metagenomes</taxon>
        <taxon>ecological metagenomes</taxon>
    </lineage>
</organism>
<dbReference type="Pfam" id="PF04961">
    <property type="entry name" value="FTCD_C"/>
    <property type="match status" value="1"/>
</dbReference>
<dbReference type="GO" id="GO:0004477">
    <property type="term" value="F:methenyltetrahydrofolate cyclohydrolase activity"/>
    <property type="evidence" value="ECO:0007669"/>
    <property type="project" value="UniProtKB-EC"/>
</dbReference>
<dbReference type="SUPFAM" id="SSF101262">
    <property type="entry name" value="Methenyltetrahydrofolate cyclohydrolase-like"/>
    <property type="match status" value="1"/>
</dbReference>
<gene>
    <name evidence="2" type="primary">fchA_4</name>
    <name evidence="2" type="ORF">SDC9_62401</name>
</gene>
<keyword evidence="2" id="KW-0378">Hydrolase</keyword>
<dbReference type="InterPro" id="IPR036178">
    <property type="entry name" value="Formintransfe-cycloase-like_sf"/>
</dbReference>
<dbReference type="InterPro" id="IPR007044">
    <property type="entry name" value="Cyclodeamin/CycHdrlase"/>
</dbReference>
<feature type="domain" description="Cyclodeaminase/cyclohydrolase" evidence="1">
    <location>
        <begin position="5"/>
        <end position="184"/>
    </location>
</feature>
<reference evidence="2" key="1">
    <citation type="submission" date="2019-08" db="EMBL/GenBank/DDBJ databases">
        <authorList>
            <person name="Kucharzyk K."/>
            <person name="Murdoch R.W."/>
            <person name="Higgins S."/>
            <person name="Loffler F."/>
        </authorList>
    </citation>
    <scope>NUCLEOTIDE SEQUENCE</scope>
</reference>
<evidence type="ECO:0000259" key="1">
    <source>
        <dbReference type="Pfam" id="PF04961"/>
    </source>
</evidence>
<dbReference type="Gene3D" id="1.20.120.680">
    <property type="entry name" value="Formiminotetrahydrofolate cyclodeaminase monomer, up-and-down helical bundle"/>
    <property type="match status" value="1"/>
</dbReference>
<protein>
    <submittedName>
        <fullName evidence="2">Methenyltetrahydrofolate cyclohydrolase</fullName>
        <ecNumber evidence="2">3.5.4.9</ecNumber>
    </submittedName>
</protein>
<dbReference type="EC" id="3.5.4.9" evidence="2"/>
<dbReference type="AlphaFoldDB" id="A0A644XJ85"/>
<sequence length="204" mass="22431">MKNKSIHEFAEVVASNSPVPGGGSIAALCGALSAALAEMVANLTTGKKKYIEVESEMNEIKNKAMVLRSKLLDDIERDSYAYNKVMEAYKMPKEDDEQKILRNKAIEESAKIAAEVPLDVAQTSFKILPLAEAVVARGNSNAVTDGLVAAMLARTAVLSALLNVRINLETISDKDFVFEYKNRADVLQEETLFYEKKILELSPF</sequence>